<dbReference type="HAMAP" id="MF_01627">
    <property type="entry name" value="Pur_nucleosid_phosp"/>
    <property type="match status" value="1"/>
</dbReference>
<evidence type="ECO:0000256" key="3">
    <source>
        <dbReference type="ARBA" id="ARBA00021980"/>
    </source>
</evidence>
<feature type="domain" description="Nucleoside phosphorylase" evidence="7">
    <location>
        <begin position="16"/>
        <end position="227"/>
    </location>
</feature>
<proteinExistence type="inferred from homology"/>
<dbReference type="PANTHER" id="PTHR43691:SF11">
    <property type="entry name" value="FI09636P-RELATED"/>
    <property type="match status" value="1"/>
</dbReference>
<evidence type="ECO:0000313" key="9">
    <source>
        <dbReference type="Proteomes" id="UP000518887"/>
    </source>
</evidence>
<dbReference type="GO" id="GO:0004850">
    <property type="term" value="F:uridine phosphorylase activity"/>
    <property type="evidence" value="ECO:0007669"/>
    <property type="project" value="UniProtKB-EC"/>
</dbReference>
<keyword evidence="5 8" id="KW-0808">Transferase</keyword>
<comment type="caution">
    <text evidence="8">The sequence shown here is derived from an EMBL/GenBank/DDBJ whole genome shotgun (WGS) entry which is preliminary data.</text>
</comment>
<dbReference type="GO" id="GO:0004731">
    <property type="term" value="F:purine-nucleoside phosphorylase activity"/>
    <property type="evidence" value="ECO:0007669"/>
    <property type="project" value="InterPro"/>
</dbReference>
<dbReference type="PANTHER" id="PTHR43691">
    <property type="entry name" value="URIDINE PHOSPHORYLASE"/>
    <property type="match status" value="1"/>
</dbReference>
<accession>A0A7W8LM96</accession>
<dbReference type="GO" id="GO:0005829">
    <property type="term" value="C:cytosol"/>
    <property type="evidence" value="ECO:0007669"/>
    <property type="project" value="TreeGrafter"/>
</dbReference>
<reference evidence="8 9" key="1">
    <citation type="submission" date="2020-08" db="EMBL/GenBank/DDBJ databases">
        <title>Genomic Encyclopedia of Type Strains, Phase IV (KMG-IV): sequencing the most valuable type-strain genomes for metagenomic binning, comparative biology and taxonomic classification.</title>
        <authorList>
            <person name="Goeker M."/>
        </authorList>
    </citation>
    <scope>NUCLEOTIDE SEQUENCE [LARGE SCALE GENOMIC DNA]</scope>
    <source>
        <strain evidence="8 9">DSM 103462</strain>
    </source>
</reference>
<dbReference type="InterPro" id="IPR004402">
    <property type="entry name" value="DeoD-type"/>
</dbReference>
<evidence type="ECO:0000256" key="1">
    <source>
        <dbReference type="ARBA" id="ARBA00010456"/>
    </source>
</evidence>
<dbReference type="RefSeq" id="WP_184659439.1">
    <property type="nucleotide sequence ID" value="NZ_CP031518.1"/>
</dbReference>
<comment type="catalytic activity">
    <reaction evidence="6">
        <text>uridine + phosphate = alpha-D-ribose 1-phosphate + uracil</text>
        <dbReference type="Rhea" id="RHEA:24388"/>
        <dbReference type="ChEBI" id="CHEBI:16704"/>
        <dbReference type="ChEBI" id="CHEBI:17568"/>
        <dbReference type="ChEBI" id="CHEBI:43474"/>
        <dbReference type="ChEBI" id="CHEBI:57720"/>
        <dbReference type="EC" id="2.4.2.3"/>
    </reaction>
</comment>
<organism evidence="8 9">
    <name type="scientific">Treponema ruminis</name>
    <dbReference type="NCBI Taxonomy" id="744515"/>
    <lineage>
        <taxon>Bacteria</taxon>
        <taxon>Pseudomonadati</taxon>
        <taxon>Spirochaetota</taxon>
        <taxon>Spirochaetia</taxon>
        <taxon>Spirochaetales</taxon>
        <taxon>Treponemataceae</taxon>
        <taxon>Treponema</taxon>
    </lineage>
</organism>
<dbReference type="EC" id="2.4.2.3" evidence="2"/>
<evidence type="ECO:0000256" key="2">
    <source>
        <dbReference type="ARBA" id="ARBA00011888"/>
    </source>
</evidence>
<name>A0A7W8LM96_9SPIR</name>
<keyword evidence="4 8" id="KW-0328">Glycosyltransferase</keyword>
<dbReference type="GO" id="GO:0006152">
    <property type="term" value="P:purine nucleoside catabolic process"/>
    <property type="evidence" value="ECO:0007669"/>
    <property type="project" value="TreeGrafter"/>
</dbReference>
<gene>
    <name evidence="8" type="ORF">HNP76_001679</name>
</gene>
<keyword evidence="9" id="KW-1185">Reference proteome</keyword>
<dbReference type="AlphaFoldDB" id="A0A7W8LM96"/>
<dbReference type="InterPro" id="IPR018016">
    <property type="entry name" value="Nucleoside_phosphorylase_CS"/>
</dbReference>
<sequence length="236" mass="25777">MSTHINAPEGAIAPNVLLPGDPLRAKFIAENFLENAKCYNEVRGMFGFTGTYKGVPVSVQGTGMGQPSLSIYATELFKFYNVQTAIRVGTCGAVSEKTQLRDTILVNSACSDSCLLNQRFGNMHFAPTASFELVKAADKVAGEMGIRYCVGSVASSDFFYDKNENWKKWAEYGVLGIEMESAELFTLAAEYKRRAMAIMTVSDHILLGGATTAEERQTTFTNMMKVALETIVAVNK</sequence>
<dbReference type="NCBIfam" id="TIGR00107">
    <property type="entry name" value="deoD"/>
    <property type="match status" value="1"/>
</dbReference>
<evidence type="ECO:0000256" key="4">
    <source>
        <dbReference type="ARBA" id="ARBA00022676"/>
    </source>
</evidence>
<dbReference type="Pfam" id="PF01048">
    <property type="entry name" value="PNP_UDP_1"/>
    <property type="match status" value="1"/>
</dbReference>
<evidence type="ECO:0000256" key="5">
    <source>
        <dbReference type="ARBA" id="ARBA00022679"/>
    </source>
</evidence>
<dbReference type="InterPro" id="IPR000845">
    <property type="entry name" value="Nucleoside_phosphorylase_d"/>
</dbReference>
<dbReference type="PROSITE" id="PS01232">
    <property type="entry name" value="PNP_UDP_1"/>
    <property type="match status" value="1"/>
</dbReference>
<evidence type="ECO:0000256" key="6">
    <source>
        <dbReference type="ARBA" id="ARBA00048447"/>
    </source>
</evidence>
<evidence type="ECO:0000313" key="8">
    <source>
        <dbReference type="EMBL" id="MBB5226306.1"/>
    </source>
</evidence>
<dbReference type="CDD" id="cd09006">
    <property type="entry name" value="PNP_EcPNPI-like"/>
    <property type="match status" value="1"/>
</dbReference>
<dbReference type="NCBIfam" id="NF004489">
    <property type="entry name" value="PRK05819.1"/>
    <property type="match status" value="1"/>
</dbReference>
<dbReference type="EMBL" id="JACHFQ010000005">
    <property type="protein sequence ID" value="MBB5226306.1"/>
    <property type="molecule type" value="Genomic_DNA"/>
</dbReference>
<dbReference type="Proteomes" id="UP000518887">
    <property type="component" value="Unassembled WGS sequence"/>
</dbReference>
<comment type="similarity">
    <text evidence="1">Belongs to the PNP/UDP phosphorylase family.</text>
</comment>
<dbReference type="SUPFAM" id="SSF53167">
    <property type="entry name" value="Purine and uridine phosphorylases"/>
    <property type="match status" value="1"/>
</dbReference>
<dbReference type="Gene3D" id="3.40.50.1580">
    <property type="entry name" value="Nucleoside phosphorylase domain"/>
    <property type="match status" value="1"/>
</dbReference>
<protein>
    <recommendedName>
        <fullName evidence="3">Uridine phosphorylase</fullName>
        <ecNumber evidence="2">2.4.2.3</ecNumber>
    </recommendedName>
</protein>
<dbReference type="InterPro" id="IPR035994">
    <property type="entry name" value="Nucleoside_phosphorylase_sf"/>
</dbReference>
<evidence type="ECO:0000259" key="7">
    <source>
        <dbReference type="Pfam" id="PF01048"/>
    </source>
</evidence>